<evidence type="ECO:0000313" key="3">
    <source>
        <dbReference type="Proteomes" id="UP000053820"/>
    </source>
</evidence>
<feature type="transmembrane region" description="Helical" evidence="1">
    <location>
        <begin position="95"/>
        <end position="114"/>
    </location>
</feature>
<dbReference type="HOGENOM" id="CLU_1816058_0_0_1"/>
<name>A0A0C9V6L1_9AGAM</name>
<feature type="transmembrane region" description="Helical" evidence="1">
    <location>
        <begin position="70"/>
        <end position="89"/>
    </location>
</feature>
<accession>A0A0C9V6L1</accession>
<evidence type="ECO:0000313" key="2">
    <source>
        <dbReference type="EMBL" id="KIJ61234.1"/>
    </source>
</evidence>
<evidence type="ECO:0000256" key="1">
    <source>
        <dbReference type="SAM" id="Phobius"/>
    </source>
</evidence>
<dbReference type="Proteomes" id="UP000053820">
    <property type="component" value="Unassembled WGS sequence"/>
</dbReference>
<reference evidence="2 3" key="1">
    <citation type="submission" date="2014-04" db="EMBL/GenBank/DDBJ databases">
        <title>Evolutionary Origins and Diversification of the Mycorrhizal Mutualists.</title>
        <authorList>
            <consortium name="DOE Joint Genome Institute"/>
            <consortium name="Mycorrhizal Genomics Consortium"/>
            <person name="Kohler A."/>
            <person name="Kuo A."/>
            <person name="Nagy L.G."/>
            <person name="Floudas D."/>
            <person name="Copeland A."/>
            <person name="Barry K.W."/>
            <person name="Cichocki N."/>
            <person name="Veneault-Fourrey C."/>
            <person name="LaButti K."/>
            <person name="Lindquist E.A."/>
            <person name="Lipzen A."/>
            <person name="Lundell T."/>
            <person name="Morin E."/>
            <person name="Murat C."/>
            <person name="Riley R."/>
            <person name="Ohm R."/>
            <person name="Sun H."/>
            <person name="Tunlid A."/>
            <person name="Henrissat B."/>
            <person name="Grigoriev I.V."/>
            <person name="Hibbett D.S."/>
            <person name="Martin F."/>
        </authorList>
    </citation>
    <scope>NUCLEOTIDE SEQUENCE [LARGE SCALE GENOMIC DNA]</scope>
    <source>
        <strain evidence="2 3">MD-312</strain>
    </source>
</reference>
<organism evidence="2 3">
    <name type="scientific">Hydnomerulius pinastri MD-312</name>
    <dbReference type="NCBI Taxonomy" id="994086"/>
    <lineage>
        <taxon>Eukaryota</taxon>
        <taxon>Fungi</taxon>
        <taxon>Dikarya</taxon>
        <taxon>Basidiomycota</taxon>
        <taxon>Agaricomycotina</taxon>
        <taxon>Agaricomycetes</taxon>
        <taxon>Agaricomycetidae</taxon>
        <taxon>Boletales</taxon>
        <taxon>Boletales incertae sedis</taxon>
        <taxon>Leucogyrophana</taxon>
    </lineage>
</organism>
<dbReference type="OrthoDB" id="2637653at2759"/>
<sequence>MITSIARVDEIAFEVTCLLARAAEDAMEQAIVVFIVQSSLIGLTTLKHCVARSAGWGRTPLVSLLVRDGIVVYAGMLALFISVLVSCALKDDRSVGMFFWVLALLSAAGNRLIVNMERLARREGQEHQRTALFTSEISLDPF</sequence>
<gene>
    <name evidence="2" type="ORF">HYDPIDRAFT_116223</name>
</gene>
<dbReference type="EMBL" id="KN839864">
    <property type="protein sequence ID" value="KIJ61234.1"/>
    <property type="molecule type" value="Genomic_DNA"/>
</dbReference>
<keyword evidence="3" id="KW-1185">Reference proteome</keyword>
<keyword evidence="1" id="KW-0472">Membrane</keyword>
<proteinExistence type="predicted"/>
<protein>
    <submittedName>
        <fullName evidence="2">Uncharacterized protein</fullName>
    </submittedName>
</protein>
<dbReference type="AlphaFoldDB" id="A0A0C9V6L1"/>
<keyword evidence="1" id="KW-1133">Transmembrane helix</keyword>
<keyword evidence="1" id="KW-0812">Transmembrane</keyword>